<keyword evidence="2 4" id="KW-0238">DNA-binding</keyword>
<feature type="domain" description="HTH tetR-type" evidence="5">
    <location>
        <begin position="8"/>
        <end position="68"/>
    </location>
</feature>
<evidence type="ECO:0000313" key="7">
    <source>
        <dbReference type="Proteomes" id="UP000503004"/>
    </source>
</evidence>
<dbReference type="InterPro" id="IPR001647">
    <property type="entry name" value="HTH_TetR"/>
</dbReference>
<keyword evidence="1" id="KW-0805">Transcription regulation</keyword>
<evidence type="ECO:0000259" key="5">
    <source>
        <dbReference type="PROSITE" id="PS50977"/>
    </source>
</evidence>
<dbReference type="SUPFAM" id="SSF46689">
    <property type="entry name" value="Homeodomain-like"/>
    <property type="match status" value="1"/>
</dbReference>
<dbReference type="AlphaFoldDB" id="A0A858Q4Q2"/>
<protein>
    <submittedName>
        <fullName evidence="6">TetR family transcriptional regulator</fullName>
    </submittedName>
</protein>
<gene>
    <name evidence="6" type="ORF">GNH96_01795</name>
</gene>
<proteinExistence type="predicted"/>
<dbReference type="Pfam" id="PF00440">
    <property type="entry name" value="TetR_N"/>
    <property type="match status" value="1"/>
</dbReference>
<dbReference type="PANTHER" id="PTHR47506">
    <property type="entry name" value="TRANSCRIPTIONAL REGULATORY PROTEIN"/>
    <property type="match status" value="1"/>
</dbReference>
<dbReference type="PANTHER" id="PTHR47506:SF6">
    <property type="entry name" value="HTH-TYPE TRANSCRIPTIONAL REPRESSOR NEMR"/>
    <property type="match status" value="1"/>
</dbReference>
<dbReference type="RefSeq" id="WP_169601725.1">
    <property type="nucleotide sequence ID" value="NZ_CP046565.1"/>
</dbReference>
<dbReference type="KEGG" id="metu:GNH96_01795"/>
<evidence type="ECO:0000256" key="2">
    <source>
        <dbReference type="ARBA" id="ARBA00023125"/>
    </source>
</evidence>
<evidence type="ECO:0000256" key="1">
    <source>
        <dbReference type="ARBA" id="ARBA00023015"/>
    </source>
</evidence>
<dbReference type="InterPro" id="IPR036271">
    <property type="entry name" value="Tet_transcr_reg_TetR-rel_C_sf"/>
</dbReference>
<dbReference type="Proteomes" id="UP000503004">
    <property type="component" value="Chromosome"/>
</dbReference>
<evidence type="ECO:0000256" key="4">
    <source>
        <dbReference type="PROSITE-ProRule" id="PRU00335"/>
    </source>
</evidence>
<keyword evidence="3" id="KW-0804">Transcription</keyword>
<sequence length="198" mass="22316">MAKTATKQLTRERLLNEGVALLMEQGYHGTGLQDILHSVGVPKGSFYNYFASKEEFGAEVIRHYIEPFILQLDGHLRNSALNGAQALQAYFRELIEEAGRRQFKGGCLLGNLMGEIGDTSDACREALREALHRYRDKLAQGIARAQDDGLFRCDKTAEDLADFLVDAWQGALLRMKIEQSTRPLEECCRNLLEGYFRA</sequence>
<dbReference type="GO" id="GO:0003677">
    <property type="term" value="F:DNA binding"/>
    <property type="evidence" value="ECO:0007669"/>
    <property type="project" value="UniProtKB-UniRule"/>
</dbReference>
<evidence type="ECO:0000256" key="3">
    <source>
        <dbReference type="ARBA" id="ARBA00023163"/>
    </source>
</evidence>
<organism evidence="6 7">
    <name type="scientific">Methylococcus geothermalis</name>
    <dbReference type="NCBI Taxonomy" id="2681310"/>
    <lineage>
        <taxon>Bacteria</taxon>
        <taxon>Pseudomonadati</taxon>
        <taxon>Pseudomonadota</taxon>
        <taxon>Gammaproteobacteria</taxon>
        <taxon>Methylococcales</taxon>
        <taxon>Methylococcaceae</taxon>
        <taxon>Methylococcus</taxon>
    </lineage>
</organism>
<feature type="DNA-binding region" description="H-T-H motif" evidence="4">
    <location>
        <begin position="31"/>
        <end position="50"/>
    </location>
</feature>
<dbReference type="InterPro" id="IPR011075">
    <property type="entry name" value="TetR_C"/>
</dbReference>
<evidence type="ECO:0000313" key="6">
    <source>
        <dbReference type="EMBL" id="QJD28817.1"/>
    </source>
</evidence>
<dbReference type="PRINTS" id="PR00455">
    <property type="entry name" value="HTHTETR"/>
</dbReference>
<dbReference type="SUPFAM" id="SSF48498">
    <property type="entry name" value="Tetracyclin repressor-like, C-terminal domain"/>
    <property type="match status" value="1"/>
</dbReference>
<dbReference type="Gene3D" id="1.10.357.10">
    <property type="entry name" value="Tetracycline Repressor, domain 2"/>
    <property type="match status" value="1"/>
</dbReference>
<keyword evidence="7" id="KW-1185">Reference proteome</keyword>
<dbReference type="EMBL" id="CP046565">
    <property type="protein sequence ID" value="QJD28817.1"/>
    <property type="molecule type" value="Genomic_DNA"/>
</dbReference>
<dbReference type="PROSITE" id="PS50977">
    <property type="entry name" value="HTH_TETR_2"/>
    <property type="match status" value="1"/>
</dbReference>
<accession>A0A858Q4Q2</accession>
<dbReference type="InterPro" id="IPR009057">
    <property type="entry name" value="Homeodomain-like_sf"/>
</dbReference>
<name>A0A858Q4Q2_9GAMM</name>
<dbReference type="Pfam" id="PF16925">
    <property type="entry name" value="TetR_C_13"/>
    <property type="match status" value="1"/>
</dbReference>
<reference evidence="7" key="1">
    <citation type="submission" date="2019-12" db="EMBL/GenBank/DDBJ databases">
        <authorList>
            <person name="Awala S.I."/>
            <person name="Rhee S.K."/>
        </authorList>
    </citation>
    <scope>NUCLEOTIDE SEQUENCE [LARGE SCALE GENOMIC DNA]</scope>
    <source>
        <strain evidence="7">IM1</strain>
    </source>
</reference>